<organism evidence="7 8">
    <name type="scientific">Pseudoluteimonas lycopersici</name>
    <dbReference type="NCBI Taxonomy" id="1324796"/>
    <lineage>
        <taxon>Bacteria</taxon>
        <taxon>Pseudomonadati</taxon>
        <taxon>Pseudomonadota</taxon>
        <taxon>Gammaproteobacteria</taxon>
        <taxon>Lysobacterales</taxon>
        <taxon>Lysobacteraceae</taxon>
        <taxon>Pseudoluteimonas</taxon>
    </lineage>
</organism>
<dbReference type="Proteomes" id="UP000315891">
    <property type="component" value="Chromosome"/>
</dbReference>
<dbReference type="SMART" id="SM00729">
    <property type="entry name" value="Elp3"/>
    <property type="match status" value="1"/>
</dbReference>
<dbReference type="Pfam" id="PF04055">
    <property type="entry name" value="Radical_SAM"/>
    <property type="match status" value="1"/>
</dbReference>
<dbReference type="SFLD" id="SFLDS00029">
    <property type="entry name" value="Radical_SAM"/>
    <property type="match status" value="1"/>
</dbReference>
<dbReference type="InterPro" id="IPR056488">
    <property type="entry name" value="Zn_ribbon_HMPTM"/>
</dbReference>
<evidence type="ECO:0000313" key="8">
    <source>
        <dbReference type="Proteomes" id="UP000315891"/>
    </source>
</evidence>
<dbReference type="CDD" id="cd01335">
    <property type="entry name" value="Radical_SAM"/>
    <property type="match status" value="1"/>
</dbReference>
<evidence type="ECO:0000256" key="4">
    <source>
        <dbReference type="ARBA" id="ARBA00023004"/>
    </source>
</evidence>
<dbReference type="InterPro" id="IPR013785">
    <property type="entry name" value="Aldolase_TIM"/>
</dbReference>
<sequence>MAAKVRPYLFYDSAVSVCGSCLRRVEGNILIKDGAVYMDKWCPQHGRERVLLADDADYYRLCREKFVKPPELPQRFNTERRWGCPYDCGLCPEHMQHSCLTLIEVTDHCNLRCPICYADSGPHRPGFRDLATIERMLDAVVANEGEPDVVQVSGGEPTLHPQFFEILDAAKARPIKHLMVNTNGLRIAKEPEFVERLAGYMPGFELYLQFDSLRDEVHQELRGARLREIRLRALEALNRHGISTTLVVTVKKGLNDGELGGIIDFALKQPCVRGVTFQPIQNAGRTERYDPARDRLTLTEVRRRILEQSTLFRPEDLIPVPCHPDSLAMAYALKLEDKLLPLTGLVPPEVLIEGGRNSIVLEKDEGLRDAIFKLFATNHSPASQACSLSDLLCCLPQVQAPEGLGYRNVFRVLIMAFIDAEGFDLRSVKKSCVHIAQPDGRIVPFDTYNLFYRDDRAQQLEKLRRMVEAGQRLETEGEPAA</sequence>
<protein>
    <submittedName>
        <fullName evidence="7">Radical SAM protein</fullName>
    </submittedName>
</protein>
<evidence type="ECO:0000256" key="2">
    <source>
        <dbReference type="ARBA" id="ARBA00022691"/>
    </source>
</evidence>
<keyword evidence="3" id="KW-0479">Metal-binding</keyword>
<dbReference type="PANTHER" id="PTHR43306">
    <property type="entry name" value="7,8-DIHYDRO-6-HYDROXYMETHYLPTERIN DIMETHYLTRANSFERASE"/>
    <property type="match status" value="1"/>
</dbReference>
<feature type="domain" description="Radical SAM core" evidence="6">
    <location>
        <begin position="92"/>
        <end position="316"/>
    </location>
</feature>
<evidence type="ECO:0000259" key="6">
    <source>
        <dbReference type="PROSITE" id="PS51918"/>
    </source>
</evidence>
<name>A0A516V2W9_9GAMM</name>
<dbReference type="AlphaFoldDB" id="A0A516V2W9"/>
<gene>
    <name evidence="7" type="ORF">FNZ56_02725</name>
</gene>
<dbReference type="SFLD" id="SFLDG01067">
    <property type="entry name" value="SPASM/twitch_domain_containing"/>
    <property type="match status" value="1"/>
</dbReference>
<dbReference type="Pfam" id="PF23545">
    <property type="entry name" value="Zn_ribbon_HMPTM"/>
    <property type="match status" value="1"/>
</dbReference>
<proteinExistence type="predicted"/>
<dbReference type="InterPro" id="IPR034474">
    <property type="entry name" value="Methyltransferase_Class_D"/>
</dbReference>
<keyword evidence="2" id="KW-0949">S-adenosyl-L-methionine</keyword>
<keyword evidence="5" id="KW-0411">Iron-sulfur</keyword>
<evidence type="ECO:0000313" key="7">
    <source>
        <dbReference type="EMBL" id="QDQ72865.1"/>
    </source>
</evidence>
<evidence type="ECO:0000256" key="3">
    <source>
        <dbReference type="ARBA" id="ARBA00022723"/>
    </source>
</evidence>
<dbReference type="InterPro" id="IPR007197">
    <property type="entry name" value="rSAM"/>
</dbReference>
<dbReference type="SUPFAM" id="SSF102114">
    <property type="entry name" value="Radical SAM enzymes"/>
    <property type="match status" value="1"/>
</dbReference>
<dbReference type="EMBL" id="CP041742">
    <property type="protein sequence ID" value="QDQ72865.1"/>
    <property type="molecule type" value="Genomic_DNA"/>
</dbReference>
<evidence type="ECO:0000256" key="5">
    <source>
        <dbReference type="ARBA" id="ARBA00023014"/>
    </source>
</evidence>
<dbReference type="InterPro" id="IPR006638">
    <property type="entry name" value="Elp3/MiaA/NifB-like_rSAM"/>
</dbReference>
<dbReference type="SFLD" id="SFLDG01100">
    <property type="entry name" value="methyltransferase_(Class_D)"/>
    <property type="match status" value="1"/>
</dbReference>
<keyword evidence="4" id="KW-0408">Iron</keyword>
<dbReference type="GO" id="GO:0051536">
    <property type="term" value="F:iron-sulfur cluster binding"/>
    <property type="evidence" value="ECO:0007669"/>
    <property type="project" value="UniProtKB-KW"/>
</dbReference>
<dbReference type="PANTHER" id="PTHR43306:SF1">
    <property type="entry name" value="7,8-DIHYDRO-6-HYDROXYMETHYLPTERIN DIMETHYLTRANSFERASE"/>
    <property type="match status" value="1"/>
</dbReference>
<dbReference type="InterPro" id="IPR058240">
    <property type="entry name" value="rSAM_sf"/>
</dbReference>
<comment type="cofactor">
    <cofactor evidence="1">
        <name>[4Fe-4S] cluster</name>
        <dbReference type="ChEBI" id="CHEBI:49883"/>
    </cofactor>
</comment>
<dbReference type="OrthoDB" id="9763993at2"/>
<keyword evidence="8" id="KW-1185">Reference proteome</keyword>
<dbReference type="PROSITE" id="PS51918">
    <property type="entry name" value="RADICAL_SAM"/>
    <property type="match status" value="1"/>
</dbReference>
<evidence type="ECO:0000256" key="1">
    <source>
        <dbReference type="ARBA" id="ARBA00001966"/>
    </source>
</evidence>
<dbReference type="Gene3D" id="3.20.20.70">
    <property type="entry name" value="Aldolase class I"/>
    <property type="match status" value="1"/>
</dbReference>
<dbReference type="GO" id="GO:0046872">
    <property type="term" value="F:metal ion binding"/>
    <property type="evidence" value="ECO:0007669"/>
    <property type="project" value="UniProtKB-KW"/>
</dbReference>
<reference evidence="7 8" key="1">
    <citation type="submission" date="2019-07" db="EMBL/GenBank/DDBJ databases">
        <title>Lysobacter weifangensis sp. nov., isolated from bensulfuron-methyl contaminated farmland soil.</title>
        <authorList>
            <person name="Zhao H."/>
        </authorList>
    </citation>
    <scope>NUCLEOTIDE SEQUENCE [LARGE SCALE GENOMIC DNA]</scope>
    <source>
        <strain evidence="7 8">CC-Bw-6</strain>
    </source>
</reference>
<accession>A0A516V2W9</accession>
<dbReference type="RefSeq" id="WP_143878379.1">
    <property type="nucleotide sequence ID" value="NZ_BAABLZ010000002.1"/>
</dbReference>
<dbReference type="GO" id="GO:0003824">
    <property type="term" value="F:catalytic activity"/>
    <property type="evidence" value="ECO:0007669"/>
    <property type="project" value="InterPro"/>
</dbReference>